<dbReference type="Proteomes" id="UP001610335">
    <property type="component" value="Unassembled WGS sequence"/>
</dbReference>
<reference evidence="1 2" key="1">
    <citation type="submission" date="2024-07" db="EMBL/GenBank/DDBJ databases">
        <title>Section-level genome sequencing and comparative genomics of Aspergillus sections Usti and Cavernicolus.</title>
        <authorList>
            <consortium name="Lawrence Berkeley National Laboratory"/>
            <person name="Nybo J.L."/>
            <person name="Vesth T.C."/>
            <person name="Theobald S."/>
            <person name="Frisvad J.C."/>
            <person name="Larsen T.O."/>
            <person name="Kjaerboelling I."/>
            <person name="Rothschild-Mancinelli K."/>
            <person name="Lyhne E.K."/>
            <person name="Kogle M.E."/>
            <person name="Barry K."/>
            <person name="Clum A."/>
            <person name="Na H."/>
            <person name="Ledsgaard L."/>
            <person name="Lin J."/>
            <person name="Lipzen A."/>
            <person name="Kuo A."/>
            <person name="Riley R."/>
            <person name="Mondo S."/>
            <person name="LaButti K."/>
            <person name="Haridas S."/>
            <person name="Pangalinan J."/>
            <person name="Salamov A.A."/>
            <person name="Simmons B.A."/>
            <person name="Magnuson J.K."/>
            <person name="Chen J."/>
            <person name="Drula E."/>
            <person name="Henrissat B."/>
            <person name="Wiebenga A."/>
            <person name="Lubbers R.J."/>
            <person name="Gomes A.C."/>
            <person name="Makela M.R."/>
            <person name="Stajich J."/>
            <person name="Grigoriev I.V."/>
            <person name="Mortensen U.H."/>
            <person name="De vries R.P."/>
            <person name="Baker S.E."/>
            <person name="Andersen M.R."/>
        </authorList>
    </citation>
    <scope>NUCLEOTIDE SEQUENCE [LARGE SCALE GENOMIC DNA]</scope>
    <source>
        <strain evidence="1 2">CBS 600.67</strain>
    </source>
</reference>
<name>A0ABR4HKQ5_9EURO</name>
<comment type="caution">
    <text evidence="1">The sequence shown here is derived from an EMBL/GenBank/DDBJ whole genome shotgun (WGS) entry which is preliminary data.</text>
</comment>
<evidence type="ECO:0000313" key="2">
    <source>
        <dbReference type="Proteomes" id="UP001610335"/>
    </source>
</evidence>
<gene>
    <name evidence="1" type="ORF">BDW59DRAFT_166532</name>
</gene>
<keyword evidence="2" id="KW-1185">Reference proteome</keyword>
<proteinExistence type="predicted"/>
<sequence>MPLQNLLIGVVNFAARAANILIVPASNARTTPQEPSEGSLNARHGTRHAANRLKSMTTDRYMRTRQLNLQKLTDMVIQNYWTPSQPRIIRGQTLCSLNLYLAREGVRKPLTDIQADWCEVEKTELDGGLDIEDKEWDIYPGEEEEIAAALKEDQHFLERISNRRRCPLTRSELFGWVDKALKFIKF</sequence>
<organism evidence="1 2">
    <name type="scientific">Aspergillus cavernicola</name>
    <dbReference type="NCBI Taxonomy" id="176166"/>
    <lineage>
        <taxon>Eukaryota</taxon>
        <taxon>Fungi</taxon>
        <taxon>Dikarya</taxon>
        <taxon>Ascomycota</taxon>
        <taxon>Pezizomycotina</taxon>
        <taxon>Eurotiomycetes</taxon>
        <taxon>Eurotiomycetidae</taxon>
        <taxon>Eurotiales</taxon>
        <taxon>Aspergillaceae</taxon>
        <taxon>Aspergillus</taxon>
        <taxon>Aspergillus subgen. Nidulantes</taxon>
    </lineage>
</organism>
<dbReference type="EMBL" id="JBFXLS010000105">
    <property type="protein sequence ID" value="KAL2816066.1"/>
    <property type="molecule type" value="Genomic_DNA"/>
</dbReference>
<accession>A0ABR4HKQ5</accession>
<protein>
    <submittedName>
        <fullName evidence="1">Uncharacterized protein</fullName>
    </submittedName>
</protein>
<evidence type="ECO:0000313" key="1">
    <source>
        <dbReference type="EMBL" id="KAL2816066.1"/>
    </source>
</evidence>